<dbReference type="InterPro" id="IPR019956">
    <property type="entry name" value="Ubiquitin_dom"/>
</dbReference>
<organism evidence="2 3">
    <name type="scientific">Dentiscutata erythropus</name>
    <dbReference type="NCBI Taxonomy" id="1348616"/>
    <lineage>
        <taxon>Eukaryota</taxon>
        <taxon>Fungi</taxon>
        <taxon>Fungi incertae sedis</taxon>
        <taxon>Mucoromycota</taxon>
        <taxon>Glomeromycotina</taxon>
        <taxon>Glomeromycetes</taxon>
        <taxon>Diversisporales</taxon>
        <taxon>Gigasporaceae</taxon>
        <taxon>Dentiscutata</taxon>
    </lineage>
</organism>
<dbReference type="Proteomes" id="UP000789405">
    <property type="component" value="Unassembled WGS sequence"/>
</dbReference>
<dbReference type="Pfam" id="PF00240">
    <property type="entry name" value="ubiquitin"/>
    <property type="match status" value="2"/>
</dbReference>
<gene>
    <name evidence="2" type="ORF">DERYTH_LOCUS20416</name>
</gene>
<dbReference type="FunFam" id="3.10.20.90:FF:000205">
    <property type="entry name" value="2'-5'-oligoadenylate synthase-like protein 2"/>
    <property type="match status" value="1"/>
</dbReference>
<evidence type="ECO:0000313" key="3">
    <source>
        <dbReference type="Proteomes" id="UP000789405"/>
    </source>
</evidence>
<dbReference type="PROSITE" id="PS50053">
    <property type="entry name" value="UBIQUITIN_2"/>
    <property type="match status" value="2"/>
</dbReference>
<feature type="domain" description="Ubiquitin-like" evidence="1">
    <location>
        <begin position="78"/>
        <end position="153"/>
    </location>
</feature>
<dbReference type="OrthoDB" id="428577at2759"/>
<proteinExistence type="predicted"/>
<reference evidence="2" key="1">
    <citation type="submission" date="2021-06" db="EMBL/GenBank/DDBJ databases">
        <authorList>
            <person name="Kallberg Y."/>
            <person name="Tangrot J."/>
            <person name="Rosling A."/>
        </authorList>
    </citation>
    <scope>NUCLEOTIDE SEQUENCE</scope>
    <source>
        <strain evidence="2">MA453B</strain>
    </source>
</reference>
<dbReference type="InterPro" id="IPR029071">
    <property type="entry name" value="Ubiquitin-like_domsf"/>
</dbReference>
<dbReference type="PRINTS" id="PR00348">
    <property type="entry name" value="UBIQUITIN"/>
</dbReference>
<evidence type="ECO:0000313" key="2">
    <source>
        <dbReference type="EMBL" id="CAG8786010.1"/>
    </source>
</evidence>
<dbReference type="AlphaFoldDB" id="A0A9N9P5F1"/>
<dbReference type="SMART" id="SM00213">
    <property type="entry name" value="UBQ"/>
    <property type="match status" value="2"/>
</dbReference>
<sequence length="154" mass="17538">MSFTISLIIGELHLPLEICSADTISQVKQKIQNKNSIKIENQELFLSGKKLEDNKTVKSYNIGLDEKIRLVQKTEGLIQVFIKGVEGKSTAIFIKPTSTVLELKRSYNEKEKIPVKEQRLIHSSKQLEDNKKLLNYGIKHDSTIHLLMRLHGGL</sequence>
<dbReference type="InterPro" id="IPR000626">
    <property type="entry name" value="Ubiquitin-like_dom"/>
</dbReference>
<dbReference type="InterPro" id="IPR050158">
    <property type="entry name" value="Ubiquitin_ubiquitin-like"/>
</dbReference>
<evidence type="ECO:0000259" key="1">
    <source>
        <dbReference type="PROSITE" id="PS50053"/>
    </source>
</evidence>
<comment type="caution">
    <text evidence="2">The sequence shown here is derived from an EMBL/GenBank/DDBJ whole genome shotgun (WGS) entry which is preliminary data.</text>
</comment>
<feature type="domain" description="Ubiquitin-like" evidence="1">
    <location>
        <begin position="1"/>
        <end position="77"/>
    </location>
</feature>
<accession>A0A9N9P5F1</accession>
<dbReference type="PANTHER" id="PTHR10666">
    <property type="entry name" value="UBIQUITIN"/>
    <property type="match status" value="1"/>
</dbReference>
<dbReference type="SUPFAM" id="SSF54236">
    <property type="entry name" value="Ubiquitin-like"/>
    <property type="match status" value="2"/>
</dbReference>
<keyword evidence="3" id="KW-1185">Reference proteome</keyword>
<dbReference type="EMBL" id="CAJVPY010024013">
    <property type="protein sequence ID" value="CAG8786010.1"/>
    <property type="molecule type" value="Genomic_DNA"/>
</dbReference>
<dbReference type="Gene3D" id="3.10.20.90">
    <property type="entry name" value="Phosphatidylinositol 3-kinase Catalytic Subunit, Chain A, domain 1"/>
    <property type="match status" value="2"/>
</dbReference>
<name>A0A9N9P5F1_9GLOM</name>
<protein>
    <submittedName>
        <fullName evidence="2">12552_t:CDS:1</fullName>
    </submittedName>
</protein>